<accession>A0AAV9LVJ6</accession>
<gene>
    <name evidence="1" type="ORF">R3W88_022230</name>
</gene>
<evidence type="ECO:0000313" key="1">
    <source>
        <dbReference type="EMBL" id="KAK4729242.1"/>
    </source>
</evidence>
<dbReference type="AlphaFoldDB" id="A0AAV9LVJ6"/>
<sequence length="73" mass="8317">MLWGILLLPDFEKYQSPLFQISSLRPYGLLVLPKILMLTVIDGLIILNHEDPSCASGFHFNRHIDNKSLHAQS</sequence>
<dbReference type="Proteomes" id="UP001311915">
    <property type="component" value="Unassembled WGS sequence"/>
</dbReference>
<dbReference type="EMBL" id="JAWPEI010000004">
    <property type="protein sequence ID" value="KAK4729242.1"/>
    <property type="molecule type" value="Genomic_DNA"/>
</dbReference>
<protein>
    <submittedName>
        <fullName evidence="1">Uncharacterized protein</fullName>
    </submittedName>
</protein>
<reference evidence="1 2" key="1">
    <citation type="submission" date="2023-10" db="EMBL/GenBank/DDBJ databases">
        <title>Genome-Wide Identification Analysis in wild type Solanum Pinnatisectum Reveals Some Genes Defensing Phytophthora Infestans.</title>
        <authorList>
            <person name="Sun C."/>
        </authorList>
    </citation>
    <scope>NUCLEOTIDE SEQUENCE [LARGE SCALE GENOMIC DNA]</scope>
    <source>
        <strain evidence="1">LQN</strain>
        <tissue evidence="1">Leaf</tissue>
    </source>
</reference>
<evidence type="ECO:0000313" key="2">
    <source>
        <dbReference type="Proteomes" id="UP001311915"/>
    </source>
</evidence>
<name>A0AAV9LVJ6_9SOLN</name>
<organism evidence="1 2">
    <name type="scientific">Solanum pinnatisectum</name>
    <name type="common">tansyleaf nightshade</name>
    <dbReference type="NCBI Taxonomy" id="50273"/>
    <lineage>
        <taxon>Eukaryota</taxon>
        <taxon>Viridiplantae</taxon>
        <taxon>Streptophyta</taxon>
        <taxon>Embryophyta</taxon>
        <taxon>Tracheophyta</taxon>
        <taxon>Spermatophyta</taxon>
        <taxon>Magnoliopsida</taxon>
        <taxon>eudicotyledons</taxon>
        <taxon>Gunneridae</taxon>
        <taxon>Pentapetalae</taxon>
        <taxon>asterids</taxon>
        <taxon>lamiids</taxon>
        <taxon>Solanales</taxon>
        <taxon>Solanaceae</taxon>
        <taxon>Solanoideae</taxon>
        <taxon>Solaneae</taxon>
        <taxon>Solanum</taxon>
    </lineage>
</organism>
<proteinExistence type="predicted"/>
<keyword evidence="2" id="KW-1185">Reference proteome</keyword>
<comment type="caution">
    <text evidence="1">The sequence shown here is derived from an EMBL/GenBank/DDBJ whole genome shotgun (WGS) entry which is preliminary data.</text>
</comment>